<evidence type="ECO:0000313" key="2">
    <source>
        <dbReference type="Proteomes" id="UP000053244"/>
    </source>
</evidence>
<reference evidence="1 2" key="1">
    <citation type="submission" date="2015-10" db="EMBL/GenBank/DDBJ databases">
        <authorList>
            <person name="Gilbert D.G."/>
        </authorList>
    </citation>
    <scope>NUCLEOTIDE SEQUENCE [LARGE SCALE GENOMIC DNA]</scope>
    <source>
        <strain evidence="1 2">NRRL B-16712</strain>
    </source>
</reference>
<organism evidence="1 2">
    <name type="scientific">Actinoplanes awajinensis subsp. mycoplanecinus</name>
    <dbReference type="NCBI Taxonomy" id="135947"/>
    <lineage>
        <taxon>Bacteria</taxon>
        <taxon>Bacillati</taxon>
        <taxon>Actinomycetota</taxon>
        <taxon>Actinomycetes</taxon>
        <taxon>Micromonosporales</taxon>
        <taxon>Micromonosporaceae</taxon>
        <taxon>Actinoplanes</taxon>
    </lineage>
</organism>
<keyword evidence="2" id="KW-1185">Reference proteome</keyword>
<proteinExistence type="predicted"/>
<sequence length="74" mass="8652">MHRTKKRHRPILVILGFPPRKPQQQCERQLVELRQSVIAHPLESAFPDHSQPPVGTDTFGYLHQDSWPRPYTIS</sequence>
<dbReference type="AlphaFoldDB" id="A0A0X3V9Q6"/>
<dbReference type="Proteomes" id="UP000053244">
    <property type="component" value="Unassembled WGS sequence"/>
</dbReference>
<evidence type="ECO:0000313" key="1">
    <source>
        <dbReference type="EMBL" id="KUL41579.1"/>
    </source>
</evidence>
<dbReference type="EMBL" id="LLZH01000013">
    <property type="protein sequence ID" value="KUL41579.1"/>
    <property type="molecule type" value="Genomic_DNA"/>
</dbReference>
<gene>
    <name evidence="1" type="ORF">ADL15_04865</name>
</gene>
<name>A0A0X3V9Q6_9ACTN</name>
<accession>A0A0X3V9Q6</accession>
<protein>
    <submittedName>
        <fullName evidence="1">Uncharacterized protein</fullName>
    </submittedName>
</protein>
<comment type="caution">
    <text evidence="1">The sequence shown here is derived from an EMBL/GenBank/DDBJ whole genome shotgun (WGS) entry which is preliminary data.</text>
</comment>